<name>A0A0D3J2A3_EMIH1</name>
<proteinExistence type="predicted"/>
<feature type="region of interest" description="Disordered" evidence="1">
    <location>
        <begin position="19"/>
        <end position="53"/>
    </location>
</feature>
<protein>
    <submittedName>
        <fullName evidence="2">Uncharacterized protein</fullName>
    </submittedName>
</protein>
<dbReference type="HOGENOM" id="CLU_824956_0_0_1"/>
<sequence length="337" mass="36314">MRVPMRSRLPGCLSCEEVGSPSAVDRTDYGTASGSARGFAQHHSQQLSRAAVSGDAQNINNAARNMRGLQGSHLNLSQASAQRHKEVLEVPEGSFTNAAEGGPHLTRVLRYLALDEKLAKRSADGEINWGEEHTDMNLVTVLPGGAFYEMEPGGALKDGKRWLPSMEERSWRGFPETLKKAGLYLRARPTKEHETGQKVKGTPPPGCFLAQVGQQLEVLSGGAFIATPHVITAPEIPKWSRCSMAHFVHLRSDALVVPVLGAKGAEEDADEAYAPPVLAGTYVLKTLVDIGLAGKDQLDKLGYRNYGRLAEQRAVDAKVESRVSGCAQADPRLSQAA</sequence>
<dbReference type="PaxDb" id="2903-EOD17638"/>
<dbReference type="KEGG" id="ehx:EMIHUDRAFT_243879"/>
<evidence type="ECO:0000256" key="1">
    <source>
        <dbReference type="SAM" id="MobiDB-lite"/>
    </source>
</evidence>
<dbReference type="RefSeq" id="XP_005770067.1">
    <property type="nucleotide sequence ID" value="XM_005770010.1"/>
</dbReference>
<dbReference type="Proteomes" id="UP000013827">
    <property type="component" value="Unassembled WGS sequence"/>
</dbReference>
<reference evidence="3" key="1">
    <citation type="journal article" date="2013" name="Nature">
        <title>Pan genome of the phytoplankton Emiliania underpins its global distribution.</title>
        <authorList>
            <person name="Read B.A."/>
            <person name="Kegel J."/>
            <person name="Klute M.J."/>
            <person name="Kuo A."/>
            <person name="Lefebvre S.C."/>
            <person name="Maumus F."/>
            <person name="Mayer C."/>
            <person name="Miller J."/>
            <person name="Monier A."/>
            <person name="Salamov A."/>
            <person name="Young J."/>
            <person name="Aguilar M."/>
            <person name="Claverie J.M."/>
            <person name="Frickenhaus S."/>
            <person name="Gonzalez K."/>
            <person name="Herman E.K."/>
            <person name="Lin Y.C."/>
            <person name="Napier J."/>
            <person name="Ogata H."/>
            <person name="Sarno A.F."/>
            <person name="Shmutz J."/>
            <person name="Schroeder D."/>
            <person name="de Vargas C."/>
            <person name="Verret F."/>
            <person name="von Dassow P."/>
            <person name="Valentin K."/>
            <person name="Van de Peer Y."/>
            <person name="Wheeler G."/>
            <person name="Dacks J.B."/>
            <person name="Delwiche C.F."/>
            <person name="Dyhrman S.T."/>
            <person name="Glockner G."/>
            <person name="John U."/>
            <person name="Richards T."/>
            <person name="Worden A.Z."/>
            <person name="Zhang X."/>
            <person name="Grigoriev I.V."/>
            <person name="Allen A.E."/>
            <person name="Bidle K."/>
            <person name="Borodovsky M."/>
            <person name="Bowler C."/>
            <person name="Brownlee C."/>
            <person name="Cock J.M."/>
            <person name="Elias M."/>
            <person name="Gladyshev V.N."/>
            <person name="Groth M."/>
            <person name="Guda C."/>
            <person name="Hadaegh A."/>
            <person name="Iglesias-Rodriguez M.D."/>
            <person name="Jenkins J."/>
            <person name="Jones B.M."/>
            <person name="Lawson T."/>
            <person name="Leese F."/>
            <person name="Lindquist E."/>
            <person name="Lobanov A."/>
            <person name="Lomsadze A."/>
            <person name="Malik S.B."/>
            <person name="Marsh M.E."/>
            <person name="Mackinder L."/>
            <person name="Mock T."/>
            <person name="Mueller-Roeber B."/>
            <person name="Pagarete A."/>
            <person name="Parker M."/>
            <person name="Probert I."/>
            <person name="Quesneville H."/>
            <person name="Raines C."/>
            <person name="Rensing S.A."/>
            <person name="Riano-Pachon D.M."/>
            <person name="Richier S."/>
            <person name="Rokitta S."/>
            <person name="Shiraiwa Y."/>
            <person name="Soanes D.M."/>
            <person name="van der Giezen M."/>
            <person name="Wahlund T.M."/>
            <person name="Williams B."/>
            <person name="Wilson W."/>
            <person name="Wolfe G."/>
            <person name="Wurch L.L."/>
        </authorList>
    </citation>
    <scope>NUCLEOTIDE SEQUENCE</scope>
</reference>
<dbReference type="GeneID" id="17263784"/>
<dbReference type="SUPFAM" id="SSF51197">
    <property type="entry name" value="Clavaminate synthase-like"/>
    <property type="match status" value="1"/>
</dbReference>
<reference evidence="2" key="2">
    <citation type="submission" date="2024-10" db="UniProtKB">
        <authorList>
            <consortium name="EnsemblProtists"/>
        </authorList>
    </citation>
    <scope>IDENTIFICATION</scope>
</reference>
<accession>A0A0D3J2A3</accession>
<evidence type="ECO:0000313" key="3">
    <source>
        <dbReference type="Proteomes" id="UP000013827"/>
    </source>
</evidence>
<dbReference type="AlphaFoldDB" id="A0A0D3J2A3"/>
<keyword evidence="3" id="KW-1185">Reference proteome</keyword>
<dbReference type="EnsemblProtists" id="EOD17638">
    <property type="protein sequence ID" value="EOD17638"/>
    <property type="gene ID" value="EMIHUDRAFT_243879"/>
</dbReference>
<organism evidence="2 3">
    <name type="scientific">Emiliania huxleyi (strain CCMP1516)</name>
    <dbReference type="NCBI Taxonomy" id="280463"/>
    <lineage>
        <taxon>Eukaryota</taxon>
        <taxon>Haptista</taxon>
        <taxon>Haptophyta</taxon>
        <taxon>Prymnesiophyceae</taxon>
        <taxon>Isochrysidales</taxon>
        <taxon>Noelaerhabdaceae</taxon>
        <taxon>Emiliania</taxon>
    </lineage>
</organism>
<dbReference type="Gene3D" id="2.60.120.330">
    <property type="entry name" value="B-lactam Antibiotic, Isopenicillin N Synthase, Chain"/>
    <property type="match status" value="1"/>
</dbReference>
<evidence type="ECO:0000313" key="2">
    <source>
        <dbReference type="EnsemblProtists" id="EOD17638"/>
    </source>
</evidence>
<dbReference type="InterPro" id="IPR027443">
    <property type="entry name" value="IPNS-like_sf"/>
</dbReference>